<accession>A0A8J8PFS6</accession>
<evidence type="ECO:0008006" key="5">
    <source>
        <dbReference type="Google" id="ProtNLM"/>
    </source>
</evidence>
<dbReference type="RefSeq" id="WP_020449193.1">
    <property type="nucleotide sequence ID" value="NZ_CAYAXV010000005.1"/>
</dbReference>
<feature type="domain" description="SPFH" evidence="2">
    <location>
        <begin position="23"/>
        <end position="229"/>
    </location>
</feature>
<gene>
    <name evidence="3" type="ORF">A3207_07485</name>
</gene>
<organism evidence="3 4">
    <name type="scientific">Candidatus Methanomassiliicoccus intestinalis</name>
    <dbReference type="NCBI Taxonomy" id="1406512"/>
    <lineage>
        <taxon>Archaea</taxon>
        <taxon>Methanobacteriati</taxon>
        <taxon>Thermoplasmatota</taxon>
        <taxon>Thermoplasmata</taxon>
        <taxon>Methanomassiliicoccales</taxon>
        <taxon>Methanomassiliicoccaceae</taxon>
        <taxon>Methanomassiliicoccus</taxon>
    </lineage>
</organism>
<dbReference type="OMA" id="AEVYFVN"/>
<dbReference type="PANTHER" id="PTHR37826">
    <property type="entry name" value="FLOTILLIN BAND_7_5 DOMAIN PROTEIN"/>
    <property type="match status" value="1"/>
</dbReference>
<dbReference type="Pfam" id="PF13421">
    <property type="entry name" value="Band_7_1"/>
    <property type="match status" value="1"/>
</dbReference>
<dbReference type="InterPro" id="IPR033880">
    <property type="entry name" value="SPFH_YdjI"/>
</dbReference>
<feature type="domain" description="DZANK-type" evidence="1">
    <location>
        <begin position="300"/>
        <end position="345"/>
    </location>
</feature>
<evidence type="ECO:0000259" key="2">
    <source>
        <dbReference type="Pfam" id="PF13421"/>
    </source>
</evidence>
<evidence type="ECO:0000313" key="3">
    <source>
        <dbReference type="EMBL" id="TQS83433.1"/>
    </source>
</evidence>
<evidence type="ECO:0000313" key="4">
    <source>
        <dbReference type="Proteomes" id="UP000752814"/>
    </source>
</evidence>
<dbReference type="GeneID" id="41323726"/>
<name>A0A8J8PFS6_9ARCH</name>
<proteinExistence type="predicted"/>
<comment type="caution">
    <text evidence="3">The sequence shown here is derived from an EMBL/GenBank/DDBJ whole genome shotgun (WGS) entry which is preliminary data.</text>
</comment>
<evidence type="ECO:0000259" key="1">
    <source>
        <dbReference type="Pfam" id="PF12773"/>
    </source>
</evidence>
<reference evidence="3" key="1">
    <citation type="submission" date="2016-03" db="EMBL/GenBank/DDBJ databases">
        <authorList>
            <person name="Borrel G."/>
            <person name="Mccann A."/>
            <person name="O'Toole P.W."/>
        </authorList>
    </citation>
    <scope>NUCLEOTIDE SEQUENCE</scope>
    <source>
        <strain evidence="3">183</strain>
    </source>
</reference>
<dbReference type="InterPro" id="IPR025874">
    <property type="entry name" value="DZR"/>
</dbReference>
<dbReference type="EMBL" id="LVVT01000010">
    <property type="protein sequence ID" value="TQS83433.1"/>
    <property type="molecule type" value="Genomic_DNA"/>
</dbReference>
<sequence>MSLIGAETITWDDSQKRQNIMYRVPRNIRYNDNIVVREDEIAVFYRDGKALAYFDRPDRYALTTTNIPVVAKVVEALSGVKQEAEVVYLQKRTFDGKFGSKQPYQFRDAEFGMVNLRLFGEFRYKVSAPENFVNQFIGTFNYSRSDEVEDRIKEQIVVLIYSILGDMKNQGMGVADIASALLNIEQAVLAKSKDHFDLYGIEIDKLSGLYISLPEEVQKAVDTRSSMQILGTDYMGYQTGNAMREAASNPAGGAAGAGVGVGAGFGMGYMMIDKMKQAQNQPVQQASQPVQAPAAPTAACPSCSAQINQGSKFCPECGAKIESSKKCPSCGVEVPANSKFCPECGAKMTSAKCTCGADVPAGAKFCPECGKPTQ</sequence>
<dbReference type="Pfam" id="PF12773">
    <property type="entry name" value="DZR"/>
    <property type="match status" value="1"/>
</dbReference>
<dbReference type="PANTHER" id="PTHR37826:SF2">
    <property type="entry name" value="ZINC-RIBBON DOMAIN-CONTAINING PROTEIN"/>
    <property type="match status" value="1"/>
</dbReference>
<dbReference type="CDD" id="cd03408">
    <property type="entry name" value="SPFH_like_u1"/>
    <property type="match status" value="1"/>
</dbReference>
<protein>
    <recommendedName>
        <fullName evidence="5">SPFH domain-containing protein</fullName>
    </recommendedName>
</protein>
<dbReference type="Proteomes" id="UP000752814">
    <property type="component" value="Unassembled WGS sequence"/>
</dbReference>
<dbReference type="AlphaFoldDB" id="A0A8J8PFS6"/>